<proteinExistence type="predicted"/>
<name>A0AAD2G9R5_9STRA</name>
<accession>A0AAD2G9R5</accession>
<reference evidence="2" key="1">
    <citation type="submission" date="2023-08" db="EMBL/GenBank/DDBJ databases">
        <authorList>
            <person name="Audoor S."/>
            <person name="Bilcke G."/>
        </authorList>
    </citation>
    <scope>NUCLEOTIDE SEQUENCE</scope>
</reference>
<sequence length="448" mass="51527">MAASPSKAQTPVKNIKKEISLNPDKCDKLVARYRRMKLDAQSFLDATDPMDQGGFTPLHEVMRICHGNHVLDLVEYIVETHPTSVETKDANGNLPIHVLPRFLSAENKKQIQLDQIQARRFLLSKHPESIKTKNNRGKTPLSKAIMFEYNILVQTMLDDNETLLTQPDEDGKVPLNHAMENFSISTVKMFLEQRPDDILTIAEFPKGDLEERQQLLAAIGHAIPETFDTECEASEEGEEGEWQLSSNLIRQFLSEAKLEQWGQDVIWRMMKSSVYRNRQAFPQKIEALSKQLQQEKKRSVAHLEETISDYEEKLNQLKIANERTRQELKVSKAMRSTVSMRLKQHETLAQEQETKYIELAMKVQSLQEARNFNSESKYFAKVDTEKWTVEELKAVLQSLIQRLNYLIPEHTKLSMAHVAGSYLAQDEHADKAMLIDTIEALNKELLEL</sequence>
<comment type="caution">
    <text evidence="2">The sequence shown here is derived from an EMBL/GenBank/DDBJ whole genome shotgun (WGS) entry which is preliminary data.</text>
</comment>
<dbReference type="Proteomes" id="UP001295423">
    <property type="component" value="Unassembled WGS sequence"/>
</dbReference>
<evidence type="ECO:0000256" key="1">
    <source>
        <dbReference type="SAM" id="Coils"/>
    </source>
</evidence>
<protein>
    <submittedName>
        <fullName evidence="2">Uncharacterized protein</fullName>
    </submittedName>
</protein>
<gene>
    <name evidence="2" type="ORF">CYCCA115_LOCUS22037</name>
</gene>
<keyword evidence="3" id="KW-1185">Reference proteome</keyword>
<dbReference type="EMBL" id="CAKOGP040002291">
    <property type="protein sequence ID" value="CAJ1966454.1"/>
    <property type="molecule type" value="Genomic_DNA"/>
</dbReference>
<dbReference type="Gene3D" id="1.25.40.20">
    <property type="entry name" value="Ankyrin repeat-containing domain"/>
    <property type="match status" value="1"/>
</dbReference>
<evidence type="ECO:0000313" key="3">
    <source>
        <dbReference type="Proteomes" id="UP001295423"/>
    </source>
</evidence>
<feature type="coiled-coil region" evidence="1">
    <location>
        <begin position="285"/>
        <end position="369"/>
    </location>
</feature>
<evidence type="ECO:0000313" key="2">
    <source>
        <dbReference type="EMBL" id="CAJ1966454.1"/>
    </source>
</evidence>
<dbReference type="AlphaFoldDB" id="A0AAD2G9R5"/>
<keyword evidence="1" id="KW-0175">Coiled coil</keyword>
<dbReference type="SUPFAM" id="SSF48403">
    <property type="entry name" value="Ankyrin repeat"/>
    <property type="match status" value="1"/>
</dbReference>
<dbReference type="InterPro" id="IPR036770">
    <property type="entry name" value="Ankyrin_rpt-contain_sf"/>
</dbReference>
<organism evidence="2 3">
    <name type="scientific">Cylindrotheca closterium</name>
    <dbReference type="NCBI Taxonomy" id="2856"/>
    <lineage>
        <taxon>Eukaryota</taxon>
        <taxon>Sar</taxon>
        <taxon>Stramenopiles</taxon>
        <taxon>Ochrophyta</taxon>
        <taxon>Bacillariophyta</taxon>
        <taxon>Bacillariophyceae</taxon>
        <taxon>Bacillariophycidae</taxon>
        <taxon>Bacillariales</taxon>
        <taxon>Bacillariaceae</taxon>
        <taxon>Cylindrotheca</taxon>
    </lineage>
</organism>